<dbReference type="Pfam" id="PF07745">
    <property type="entry name" value="Glyco_hydro_53"/>
    <property type="match status" value="1"/>
</dbReference>
<keyword evidence="8" id="KW-1185">Reference proteome</keyword>
<organism evidence="7 8">
    <name type="scientific">Sporothrix stenoceras</name>
    <dbReference type="NCBI Taxonomy" id="5173"/>
    <lineage>
        <taxon>Eukaryota</taxon>
        <taxon>Fungi</taxon>
        <taxon>Dikarya</taxon>
        <taxon>Ascomycota</taxon>
        <taxon>Pezizomycotina</taxon>
        <taxon>Sordariomycetes</taxon>
        <taxon>Sordariomycetidae</taxon>
        <taxon>Ophiostomatales</taxon>
        <taxon>Ophiostomataceae</taxon>
        <taxon>Sporothrix</taxon>
    </lineage>
</organism>
<comment type="catalytic activity">
    <reaction evidence="1 6">
        <text>The enzyme specifically hydrolyzes (1-&gt;4)-beta-D-galactosidic linkages in type I arabinogalactans.</text>
        <dbReference type="EC" id="3.2.1.89"/>
    </reaction>
</comment>
<dbReference type="EMBL" id="JAWCUI010000006">
    <property type="protein sequence ID" value="KAL1901928.1"/>
    <property type="molecule type" value="Genomic_DNA"/>
</dbReference>
<dbReference type="SUPFAM" id="SSF51445">
    <property type="entry name" value="(Trans)glycosidases"/>
    <property type="match status" value="1"/>
</dbReference>
<keyword evidence="4 6" id="KW-0378">Hydrolase</keyword>
<evidence type="ECO:0000256" key="5">
    <source>
        <dbReference type="ARBA" id="ARBA00023295"/>
    </source>
</evidence>
<proteinExistence type="inferred from homology"/>
<dbReference type="EC" id="3.2.1.89" evidence="3 6"/>
<accession>A0ABR3ZMK2</accession>
<feature type="chain" id="PRO_5044970590" description="Arabinogalactan endo-beta-1,4-galactanase" evidence="6">
    <location>
        <begin position="20"/>
        <end position="372"/>
    </location>
</feature>
<dbReference type="PANTHER" id="PTHR34983">
    <property type="entry name" value="ARABINOGALACTAN ENDO-BETA-1,4-GALACTANASE A"/>
    <property type="match status" value="1"/>
</dbReference>
<dbReference type="Proteomes" id="UP001583186">
    <property type="component" value="Unassembled WGS sequence"/>
</dbReference>
<dbReference type="InterPro" id="IPR017853">
    <property type="entry name" value="GH"/>
</dbReference>
<keyword evidence="5 6" id="KW-0326">Glycosidase</keyword>
<evidence type="ECO:0000256" key="6">
    <source>
        <dbReference type="RuleBase" id="RU361192"/>
    </source>
</evidence>
<comment type="caution">
    <text evidence="7">The sequence shown here is derived from an EMBL/GenBank/DDBJ whole genome shotgun (WGS) entry which is preliminary data.</text>
</comment>
<evidence type="ECO:0000256" key="4">
    <source>
        <dbReference type="ARBA" id="ARBA00022801"/>
    </source>
</evidence>
<evidence type="ECO:0000313" key="7">
    <source>
        <dbReference type="EMBL" id="KAL1901928.1"/>
    </source>
</evidence>
<evidence type="ECO:0000256" key="3">
    <source>
        <dbReference type="ARBA" id="ARBA00012556"/>
    </source>
</evidence>
<sequence length="372" mass="39504">MKIFTLFINLTGTVSIAYAALAYRGVDWSSVAVEEAASVVYKSATTNQPAPLESILAASGVNMVRQRLWVNPKPDNGAYNLDYNLKLARRARAAGLAVYLDLHYSDTWADPGHQSIPAGWPKTLDGLTTQLFNYTRDVCNAFADDAQASSSSSNGTTPPPLSIISIGNEITNGLLWPVGSTKSYGNIAALLHAASGGVKASKLANCCGGPPPKIMVHLDNGWSWSAQNTFYSKVLASGSPFLQSDFDMMGVSYYPFYNAGATLASLRSSLQNMAAAWGKELVVAETDWPTSCPQPKYSFPADARSIPFTVAGQTSWIKAVADVVSGVKGGSGLFYWEPAWIHNAGLGSSCADNLMVSQSGQALSSLAVFSTI</sequence>
<protein>
    <recommendedName>
        <fullName evidence="3 6">Arabinogalactan endo-beta-1,4-galactanase</fullName>
        <ecNumber evidence="3 6">3.2.1.89</ecNumber>
    </recommendedName>
</protein>
<feature type="signal peptide" evidence="6">
    <location>
        <begin position="1"/>
        <end position="19"/>
    </location>
</feature>
<evidence type="ECO:0000313" key="8">
    <source>
        <dbReference type="Proteomes" id="UP001583186"/>
    </source>
</evidence>
<gene>
    <name evidence="7" type="ORF">Sste5346_001633</name>
</gene>
<name>A0ABR3ZMK2_9PEZI</name>
<evidence type="ECO:0000256" key="2">
    <source>
        <dbReference type="ARBA" id="ARBA00010687"/>
    </source>
</evidence>
<keyword evidence="6" id="KW-0732">Signal</keyword>
<comment type="similarity">
    <text evidence="2 6">Belongs to the glycosyl hydrolase 53 family.</text>
</comment>
<reference evidence="7 8" key="1">
    <citation type="journal article" date="2024" name="IMA Fungus">
        <title>IMA Genome - F19 : A genome assembly and annotation guide to empower mycologists, including annotated draft genome sequences of Ceratocystis pirilliformis, Diaporthe australafricana, Fusarium ophioides, Paecilomyces lecythidis, and Sporothrix stenoceras.</title>
        <authorList>
            <person name="Aylward J."/>
            <person name="Wilson A.M."/>
            <person name="Visagie C.M."/>
            <person name="Spraker J."/>
            <person name="Barnes I."/>
            <person name="Buitendag C."/>
            <person name="Ceriani C."/>
            <person name="Del Mar Angel L."/>
            <person name="du Plessis D."/>
            <person name="Fuchs T."/>
            <person name="Gasser K."/>
            <person name="Kramer D."/>
            <person name="Li W."/>
            <person name="Munsamy K."/>
            <person name="Piso A."/>
            <person name="Price J.L."/>
            <person name="Sonnekus B."/>
            <person name="Thomas C."/>
            <person name="van der Nest A."/>
            <person name="van Dijk A."/>
            <person name="van Heerden A."/>
            <person name="van Vuuren N."/>
            <person name="Yilmaz N."/>
            <person name="Duong T.A."/>
            <person name="van der Merwe N.A."/>
            <person name="Wingfield M.J."/>
            <person name="Wingfield B.D."/>
        </authorList>
    </citation>
    <scope>NUCLEOTIDE SEQUENCE [LARGE SCALE GENOMIC DNA]</scope>
    <source>
        <strain evidence="7 8">CMW 5346</strain>
    </source>
</reference>
<dbReference type="PANTHER" id="PTHR34983:SF1">
    <property type="entry name" value="ARABINOGALACTAN ENDO-BETA-1,4-GALACTANASE A"/>
    <property type="match status" value="1"/>
</dbReference>
<dbReference type="Gene3D" id="3.20.20.80">
    <property type="entry name" value="Glycosidases"/>
    <property type="match status" value="1"/>
</dbReference>
<dbReference type="InterPro" id="IPR011683">
    <property type="entry name" value="Glyco_hydro_53"/>
</dbReference>
<evidence type="ECO:0000256" key="1">
    <source>
        <dbReference type="ARBA" id="ARBA00001695"/>
    </source>
</evidence>